<evidence type="ECO:0000256" key="1">
    <source>
        <dbReference type="SAM" id="MobiDB-lite"/>
    </source>
</evidence>
<evidence type="ECO:0000313" key="3">
    <source>
        <dbReference type="Proteomes" id="UP001501594"/>
    </source>
</evidence>
<sequence length="127" mass="12952">MSPRVDPAATRALAEELDAVVAAVPGVLRVQPRLGIGRFARRVVEGLAAMRPGGSEASAGASGPSGPEPRVSLTISDAETLVELDVVVAHDHSGPVVVRAVAAAILERLALTVLPAPRVDVRIVSVG</sequence>
<dbReference type="Proteomes" id="UP001501594">
    <property type="component" value="Unassembled WGS sequence"/>
</dbReference>
<dbReference type="RefSeq" id="WP_344797592.1">
    <property type="nucleotide sequence ID" value="NZ_BAABAU010000004.1"/>
</dbReference>
<gene>
    <name evidence="2" type="ORF">GCM10022256_29730</name>
</gene>
<evidence type="ECO:0000313" key="2">
    <source>
        <dbReference type="EMBL" id="GAA4267361.1"/>
    </source>
</evidence>
<accession>A0ABP8E585</accession>
<proteinExistence type="predicted"/>
<evidence type="ECO:0008006" key="4">
    <source>
        <dbReference type="Google" id="ProtNLM"/>
    </source>
</evidence>
<dbReference type="EMBL" id="BAABAU010000004">
    <property type="protein sequence ID" value="GAA4267361.1"/>
    <property type="molecule type" value="Genomic_DNA"/>
</dbReference>
<protein>
    <recommendedName>
        <fullName evidence="4">Asp23/Gls24 family envelope stress response protein</fullName>
    </recommendedName>
</protein>
<name>A0ABP8E585_9MICO</name>
<feature type="region of interest" description="Disordered" evidence="1">
    <location>
        <begin position="52"/>
        <end position="71"/>
    </location>
</feature>
<organism evidence="2 3">
    <name type="scientific">Frondihabitans peucedani</name>
    <dbReference type="NCBI Taxonomy" id="598626"/>
    <lineage>
        <taxon>Bacteria</taxon>
        <taxon>Bacillati</taxon>
        <taxon>Actinomycetota</taxon>
        <taxon>Actinomycetes</taxon>
        <taxon>Micrococcales</taxon>
        <taxon>Microbacteriaceae</taxon>
        <taxon>Frondihabitans</taxon>
    </lineage>
</organism>
<reference evidence="3" key="1">
    <citation type="journal article" date="2019" name="Int. J. Syst. Evol. Microbiol.">
        <title>The Global Catalogue of Microorganisms (GCM) 10K type strain sequencing project: providing services to taxonomists for standard genome sequencing and annotation.</title>
        <authorList>
            <consortium name="The Broad Institute Genomics Platform"/>
            <consortium name="The Broad Institute Genome Sequencing Center for Infectious Disease"/>
            <person name="Wu L."/>
            <person name="Ma J."/>
        </authorList>
    </citation>
    <scope>NUCLEOTIDE SEQUENCE [LARGE SCALE GENOMIC DNA]</scope>
    <source>
        <strain evidence="3">JCM 17442</strain>
    </source>
</reference>
<keyword evidence="3" id="KW-1185">Reference proteome</keyword>
<feature type="compositionally biased region" description="Low complexity" evidence="1">
    <location>
        <begin position="52"/>
        <end position="69"/>
    </location>
</feature>
<comment type="caution">
    <text evidence="2">The sequence shown here is derived from an EMBL/GenBank/DDBJ whole genome shotgun (WGS) entry which is preliminary data.</text>
</comment>